<dbReference type="InterPro" id="IPR046342">
    <property type="entry name" value="CBS_dom_sf"/>
</dbReference>
<dbReference type="PROSITE" id="PS51371">
    <property type="entry name" value="CBS"/>
    <property type="match status" value="1"/>
</dbReference>
<evidence type="ECO:0000256" key="10">
    <source>
        <dbReference type="PROSITE-ProRule" id="PRU01193"/>
    </source>
</evidence>
<accession>A0ABW1P2Y8</accession>
<feature type="transmembrane region" description="Helical" evidence="12">
    <location>
        <begin position="90"/>
        <end position="117"/>
    </location>
</feature>
<evidence type="ECO:0000256" key="3">
    <source>
        <dbReference type="ARBA" id="ARBA00022475"/>
    </source>
</evidence>
<dbReference type="PROSITE" id="PS51846">
    <property type="entry name" value="CNNM"/>
    <property type="match status" value="1"/>
</dbReference>
<dbReference type="Gene3D" id="3.10.580.10">
    <property type="entry name" value="CBS-domain"/>
    <property type="match status" value="1"/>
</dbReference>
<evidence type="ECO:0000259" key="14">
    <source>
        <dbReference type="PROSITE" id="PS51846"/>
    </source>
</evidence>
<keyword evidence="6 10" id="KW-1133">Transmembrane helix</keyword>
<evidence type="ECO:0000256" key="8">
    <source>
        <dbReference type="ARBA" id="ARBA00023136"/>
    </source>
</evidence>
<dbReference type="Gene3D" id="3.30.465.10">
    <property type="match status" value="1"/>
</dbReference>
<feature type="domain" description="CBS" evidence="13">
    <location>
        <begin position="275"/>
        <end position="332"/>
    </location>
</feature>
<dbReference type="PANTHER" id="PTHR43099">
    <property type="entry name" value="UPF0053 PROTEIN YRKA"/>
    <property type="match status" value="1"/>
</dbReference>
<evidence type="ECO:0000256" key="5">
    <source>
        <dbReference type="ARBA" id="ARBA00022737"/>
    </source>
</evidence>
<name>A0ABW1P2Y8_9PSEU</name>
<evidence type="ECO:0000256" key="6">
    <source>
        <dbReference type="ARBA" id="ARBA00022989"/>
    </source>
</evidence>
<dbReference type="SUPFAM" id="SSF56176">
    <property type="entry name" value="FAD-binding/transporter-associated domain-like"/>
    <property type="match status" value="1"/>
</dbReference>
<evidence type="ECO:0000259" key="13">
    <source>
        <dbReference type="PROSITE" id="PS51371"/>
    </source>
</evidence>
<evidence type="ECO:0000313" key="16">
    <source>
        <dbReference type="Proteomes" id="UP001596220"/>
    </source>
</evidence>
<dbReference type="EMBL" id="JBHSQO010000009">
    <property type="protein sequence ID" value="MFC6089903.1"/>
    <property type="molecule type" value="Genomic_DNA"/>
</dbReference>
<sequence length="452" mass="47895">MDGYGFTLALVAVLVLLNALFAGSEMALISLREGQLRGLERDGKPSAKTLVRLARDPNRFLATIQIGITLAGFLASATAAVSLARPIVPALSFLGTAADAVAIALVTVVLTFLTLVFGELAPKRLAMQYALRWALLVARPLHVLSTISRPAVWLLSSSTNLVVRVFGGKPDAESEEMSAEELRELVHAQRGLNAEQRMIMTGALEINERRLREVLVPRRSVVTLDAALDVPSARAELAASGHSRAPVARGGHLDDVVGVVHLRDLLDDDAELVDLARPPVVFPDSVKVSDALRRFKAEREQLGLVVDEHGAVDGIIALEDLLEEIVGEILDETDRDVMAVRNGADGSMVLPGTFPVHDLGDIGVELPDAPAGDYATIAGLVLVLLGRIPEAPGDRVSVSGWTAEVLAVEHHAITSVRLRRQESGAEEPGAEKPGGEESGGGNGPAPEDGPGR</sequence>
<evidence type="ECO:0000256" key="9">
    <source>
        <dbReference type="PROSITE-ProRule" id="PRU00703"/>
    </source>
</evidence>
<dbReference type="Pfam" id="PF00571">
    <property type="entry name" value="CBS"/>
    <property type="match status" value="2"/>
</dbReference>
<dbReference type="SUPFAM" id="SSF54631">
    <property type="entry name" value="CBS-domain pair"/>
    <property type="match status" value="1"/>
</dbReference>
<evidence type="ECO:0000256" key="1">
    <source>
        <dbReference type="ARBA" id="ARBA00004651"/>
    </source>
</evidence>
<gene>
    <name evidence="15" type="ORF">ACFP3R_11535</name>
</gene>
<comment type="caution">
    <text evidence="15">The sequence shown here is derived from an EMBL/GenBank/DDBJ whole genome shotgun (WGS) entry which is preliminary data.</text>
</comment>
<feature type="domain" description="CNNM transmembrane" evidence="14">
    <location>
        <begin position="1"/>
        <end position="208"/>
    </location>
</feature>
<dbReference type="InterPro" id="IPR016169">
    <property type="entry name" value="FAD-bd_PCMH_sub2"/>
</dbReference>
<evidence type="ECO:0000256" key="2">
    <source>
        <dbReference type="ARBA" id="ARBA00006337"/>
    </source>
</evidence>
<dbReference type="InterPro" id="IPR051676">
    <property type="entry name" value="UPF0053_domain"/>
</dbReference>
<feature type="compositionally biased region" description="Basic and acidic residues" evidence="11">
    <location>
        <begin position="419"/>
        <end position="435"/>
    </location>
</feature>
<evidence type="ECO:0000256" key="7">
    <source>
        <dbReference type="ARBA" id="ARBA00023122"/>
    </source>
</evidence>
<keyword evidence="8 10" id="KW-0472">Membrane</keyword>
<dbReference type="Pfam" id="PF03471">
    <property type="entry name" value="CorC_HlyC"/>
    <property type="match status" value="1"/>
</dbReference>
<organism evidence="15 16">
    <name type="scientific">Saccharothrix lopnurensis</name>
    <dbReference type="NCBI Taxonomy" id="1670621"/>
    <lineage>
        <taxon>Bacteria</taxon>
        <taxon>Bacillati</taxon>
        <taxon>Actinomycetota</taxon>
        <taxon>Actinomycetes</taxon>
        <taxon>Pseudonocardiales</taxon>
        <taxon>Pseudonocardiaceae</taxon>
        <taxon>Saccharothrix</taxon>
    </lineage>
</organism>
<dbReference type="InterPro" id="IPR036318">
    <property type="entry name" value="FAD-bd_PCMH-like_sf"/>
</dbReference>
<keyword evidence="7 9" id="KW-0129">CBS domain</keyword>
<keyword evidence="3" id="KW-1003">Cell membrane</keyword>
<dbReference type="RefSeq" id="WP_380635355.1">
    <property type="nucleotide sequence ID" value="NZ_JBHSQO010000009.1"/>
</dbReference>
<dbReference type="Proteomes" id="UP001596220">
    <property type="component" value="Unassembled WGS sequence"/>
</dbReference>
<keyword evidence="16" id="KW-1185">Reference proteome</keyword>
<evidence type="ECO:0000256" key="4">
    <source>
        <dbReference type="ARBA" id="ARBA00022692"/>
    </source>
</evidence>
<reference evidence="16" key="1">
    <citation type="journal article" date="2019" name="Int. J. Syst. Evol. Microbiol.">
        <title>The Global Catalogue of Microorganisms (GCM) 10K type strain sequencing project: providing services to taxonomists for standard genome sequencing and annotation.</title>
        <authorList>
            <consortium name="The Broad Institute Genomics Platform"/>
            <consortium name="The Broad Institute Genome Sequencing Center for Infectious Disease"/>
            <person name="Wu L."/>
            <person name="Ma J."/>
        </authorList>
    </citation>
    <scope>NUCLEOTIDE SEQUENCE [LARGE SCALE GENOMIC DNA]</scope>
    <source>
        <strain evidence="16">CGMCC 4.7246</strain>
    </source>
</reference>
<dbReference type="InterPro" id="IPR044751">
    <property type="entry name" value="Ion_transp-like_CBS"/>
</dbReference>
<dbReference type="InterPro" id="IPR005170">
    <property type="entry name" value="Transptr-assoc_dom"/>
</dbReference>
<dbReference type="CDD" id="cd04590">
    <property type="entry name" value="CBS_pair_CorC_HlyC_assoc"/>
    <property type="match status" value="1"/>
</dbReference>
<dbReference type="Pfam" id="PF01595">
    <property type="entry name" value="CNNM"/>
    <property type="match status" value="1"/>
</dbReference>
<comment type="subcellular location">
    <subcellularLocation>
        <location evidence="1">Cell membrane</location>
        <topology evidence="1">Multi-pass membrane protein</topology>
    </subcellularLocation>
</comment>
<dbReference type="SMART" id="SM01091">
    <property type="entry name" value="CorC_HlyC"/>
    <property type="match status" value="1"/>
</dbReference>
<evidence type="ECO:0000313" key="15">
    <source>
        <dbReference type="EMBL" id="MFC6089903.1"/>
    </source>
</evidence>
<keyword evidence="4 10" id="KW-0812">Transmembrane</keyword>
<keyword evidence="5" id="KW-0677">Repeat</keyword>
<dbReference type="InterPro" id="IPR000644">
    <property type="entry name" value="CBS_dom"/>
</dbReference>
<protein>
    <submittedName>
        <fullName evidence="15">Hemolysin family protein</fullName>
    </submittedName>
</protein>
<feature type="region of interest" description="Disordered" evidence="11">
    <location>
        <begin position="416"/>
        <end position="452"/>
    </location>
</feature>
<dbReference type="PANTHER" id="PTHR43099:SF5">
    <property type="entry name" value="HLYC_CORC FAMILY TRANSPORTER"/>
    <property type="match status" value="1"/>
</dbReference>
<dbReference type="InterPro" id="IPR002550">
    <property type="entry name" value="CNNM"/>
</dbReference>
<proteinExistence type="inferred from homology"/>
<evidence type="ECO:0000256" key="11">
    <source>
        <dbReference type="SAM" id="MobiDB-lite"/>
    </source>
</evidence>
<feature type="transmembrane region" description="Helical" evidence="12">
    <location>
        <begin position="6"/>
        <end position="31"/>
    </location>
</feature>
<evidence type="ECO:0000256" key="12">
    <source>
        <dbReference type="SAM" id="Phobius"/>
    </source>
</evidence>
<feature type="transmembrane region" description="Helical" evidence="12">
    <location>
        <begin position="60"/>
        <end position="84"/>
    </location>
</feature>
<comment type="similarity">
    <text evidence="2">Belongs to the UPF0053 family.</text>
</comment>